<dbReference type="Gene3D" id="1.25.40.10">
    <property type="entry name" value="Tetratricopeptide repeat domain"/>
    <property type="match status" value="1"/>
</dbReference>
<dbReference type="Pfam" id="PF13424">
    <property type="entry name" value="TPR_12"/>
    <property type="match status" value="1"/>
</dbReference>
<feature type="repeat" description="TPR" evidence="1">
    <location>
        <begin position="84"/>
        <end position="117"/>
    </location>
</feature>
<evidence type="ECO:0000313" key="3">
    <source>
        <dbReference type="Proteomes" id="UP001165652"/>
    </source>
</evidence>
<dbReference type="RefSeq" id="WP_272777533.1">
    <property type="nucleotide sequence ID" value="NZ_JAQQLI010000018.1"/>
</dbReference>
<dbReference type="PANTHER" id="PTHR44809:SF1">
    <property type="entry name" value="PROTEIN O-MANNOSYL-TRANSFERASE TMTC1"/>
    <property type="match status" value="1"/>
</dbReference>
<dbReference type="SUPFAM" id="SSF48452">
    <property type="entry name" value="TPR-like"/>
    <property type="match status" value="1"/>
</dbReference>
<reference evidence="2" key="2">
    <citation type="submission" date="2023-02" db="EMBL/GenBank/DDBJ databases">
        <authorList>
            <person name="Rayyan A."/>
            <person name="Meyer T."/>
            <person name="Kyndt J.A."/>
        </authorList>
    </citation>
    <scope>NUCLEOTIDE SEQUENCE</scope>
    <source>
        <strain evidence="2">DSM 9987</strain>
    </source>
</reference>
<reference evidence="2" key="1">
    <citation type="journal article" date="2023" name="Microbiol Resour">
        <title>Genome Sequences of Rhodoplanes serenus and Two Thermotolerant Strains, Rhodoplanes tepidamans and 'Rhodoplanes cryptolactis,' Further Refine the Genus.</title>
        <authorList>
            <person name="Rayyan A.A."/>
            <person name="Kyndt J.A."/>
        </authorList>
    </citation>
    <scope>NUCLEOTIDE SEQUENCE</scope>
    <source>
        <strain evidence="2">DSM 9987</strain>
    </source>
</reference>
<dbReference type="SMART" id="SM00028">
    <property type="entry name" value="TPR"/>
    <property type="match status" value="5"/>
</dbReference>
<name>A0ABT5JAR7_RHOTP</name>
<keyword evidence="3" id="KW-1185">Reference proteome</keyword>
<keyword evidence="1" id="KW-0802">TPR repeat</keyword>
<protein>
    <submittedName>
        <fullName evidence="2">Tetratricopeptide repeat protein</fullName>
    </submittedName>
</protein>
<dbReference type="InterPro" id="IPR011990">
    <property type="entry name" value="TPR-like_helical_dom_sf"/>
</dbReference>
<dbReference type="PANTHER" id="PTHR44809">
    <property type="match status" value="1"/>
</dbReference>
<dbReference type="EMBL" id="JAQQLI010000018">
    <property type="protein sequence ID" value="MDC7786687.1"/>
    <property type="molecule type" value="Genomic_DNA"/>
</dbReference>
<gene>
    <name evidence="2" type="ORF">PQJ73_13415</name>
</gene>
<dbReference type="Proteomes" id="UP001165652">
    <property type="component" value="Unassembled WGS sequence"/>
</dbReference>
<dbReference type="SUPFAM" id="SSF53756">
    <property type="entry name" value="UDP-Glycosyltransferase/glycogen phosphorylase"/>
    <property type="match status" value="1"/>
</dbReference>
<evidence type="ECO:0000313" key="2">
    <source>
        <dbReference type="EMBL" id="MDC7786687.1"/>
    </source>
</evidence>
<accession>A0ABT5JAR7</accession>
<dbReference type="InterPro" id="IPR019734">
    <property type="entry name" value="TPR_rpt"/>
</dbReference>
<dbReference type="Pfam" id="PF13432">
    <property type="entry name" value="TPR_16"/>
    <property type="match status" value="2"/>
</dbReference>
<dbReference type="InterPro" id="IPR052943">
    <property type="entry name" value="TMTC_O-mannosyl-trnsfr"/>
</dbReference>
<feature type="repeat" description="TPR" evidence="1">
    <location>
        <begin position="11"/>
        <end position="44"/>
    </location>
</feature>
<dbReference type="PROSITE" id="PS50005">
    <property type="entry name" value="TPR"/>
    <property type="match status" value="3"/>
</dbReference>
<organism evidence="2 3">
    <name type="scientific">Rhodoplanes tepidamans</name>
    <name type="common">Rhodoplanes cryptolactis</name>
    <dbReference type="NCBI Taxonomy" id="200616"/>
    <lineage>
        <taxon>Bacteria</taxon>
        <taxon>Pseudomonadati</taxon>
        <taxon>Pseudomonadota</taxon>
        <taxon>Alphaproteobacteria</taxon>
        <taxon>Hyphomicrobiales</taxon>
        <taxon>Nitrobacteraceae</taxon>
        <taxon>Rhodoplanes</taxon>
    </lineage>
</organism>
<dbReference type="Gene3D" id="3.40.50.2000">
    <property type="entry name" value="Glycogen Phosphorylase B"/>
    <property type="match status" value="1"/>
</dbReference>
<evidence type="ECO:0000256" key="1">
    <source>
        <dbReference type="PROSITE-ProRule" id="PRU00339"/>
    </source>
</evidence>
<feature type="repeat" description="TPR" evidence="1">
    <location>
        <begin position="118"/>
        <end position="151"/>
    </location>
</feature>
<proteinExistence type="predicted"/>
<comment type="caution">
    <text evidence="2">The sequence shown here is derived from an EMBL/GenBank/DDBJ whole genome shotgun (WGS) entry which is preliminary data.</text>
</comment>
<sequence length="500" mass="53911">MRHERDGREIGRAQADLGAALMQQERLTEAIAAYAAAVAVNPGRAAEWLAEANYKMARVLRQRGDDAGAEAALREVIALRPDWPTAHVGLGMVLKDTGRLEEALRCHHEAVRLDPRSAAAWTTLGVALHAVDEFEAAEAAHRKAIALAPEAVEPCCNLGRLMHDLGRLDEARALHEAAVARAPDDGTARFNLATALLLDGDFARGFAEYEWRRRPGVLVPAVRSFAVPEWRGEPLHGRTLLLHAEQGLGDTLQFVRFVPVVAAHAARIVLEVQAPLAGLLARSLPGVAVVAAGTPLPPHDCHLPLLSLPVRLGTTLDTLPAAVPYLRPAPDTVAAWRERLAARAGLKVGLVWAGNPKHRFDRRRSLPLARLLPHLPAGGVALHSLQKDLRPDDRAALAGRPDIVDLSGALGDFSDTAAVVAALDLVVSVDSAVAHLSGALAKPTLLLTPHALDWRWLRDRADSPWYPTMRLIRQSRAGDWSDVLVRLQEALRAPADAAVV</sequence>